<sequence length="366" mass="38491">MTTQLLVTSTAAEGLLATAAAEAGLLDVADRLVVVPGTDDVERAAAAVGDDAVELVVGTSSLPVGRALSRHLGDAPVTLLAVGATAYGPTYGALQGRLAKRVRQVLHLDLVPELEPLLLDERDVPTRPVPLAGVRALAAALPSPGPVPDPTTLVLGRSAAWGGGLDRDDRTDLLVAMVQRCAEAGHSRIVLLLDEDTPDRVRRPLDKAAAAARADLTLVTDDGPVEAWLALDGVGLVVGSATEDLLVARSVFGRRVAQLDSEVVLKHLDAADDPRRVAATLVAATVPDLRTWTAHPGGQDPVPLDLTGLLGTVAYTMQPGLLAARRAASIGFLEVHPKIRQRFLRKRWLSELRLPGGKRKVHKTLG</sequence>
<accession>A0A7W5JSA3</accession>
<reference evidence="1 2" key="1">
    <citation type="submission" date="2020-08" db="EMBL/GenBank/DDBJ databases">
        <title>Sequencing the genomes of 1000 actinobacteria strains.</title>
        <authorList>
            <person name="Klenk H.-P."/>
        </authorList>
    </citation>
    <scope>NUCLEOTIDE SEQUENCE [LARGE SCALE GENOMIC DNA]</scope>
    <source>
        <strain evidence="1 2">DSM 11053</strain>
    </source>
</reference>
<name>A0A7W5JSA3_9ACTN</name>
<dbReference type="AlphaFoldDB" id="A0A7W5JSA3"/>
<protein>
    <submittedName>
        <fullName evidence="1">Uncharacterized protein</fullName>
    </submittedName>
</protein>
<keyword evidence="2" id="KW-1185">Reference proteome</keyword>
<comment type="caution">
    <text evidence="1">The sequence shown here is derived from an EMBL/GenBank/DDBJ whole genome shotgun (WGS) entry which is preliminary data.</text>
</comment>
<gene>
    <name evidence="1" type="ORF">FHX39_000348</name>
</gene>
<dbReference type="RefSeq" id="WP_183336266.1">
    <property type="nucleotide sequence ID" value="NZ_JACHZG010000001.1"/>
</dbReference>
<proteinExistence type="predicted"/>
<dbReference type="Proteomes" id="UP000565572">
    <property type="component" value="Unassembled WGS sequence"/>
</dbReference>
<organism evidence="1 2">
    <name type="scientific">Microlunatus antarcticus</name>
    <dbReference type="NCBI Taxonomy" id="53388"/>
    <lineage>
        <taxon>Bacteria</taxon>
        <taxon>Bacillati</taxon>
        <taxon>Actinomycetota</taxon>
        <taxon>Actinomycetes</taxon>
        <taxon>Propionibacteriales</taxon>
        <taxon>Propionibacteriaceae</taxon>
        <taxon>Microlunatus</taxon>
    </lineage>
</organism>
<evidence type="ECO:0000313" key="1">
    <source>
        <dbReference type="EMBL" id="MBB3325404.1"/>
    </source>
</evidence>
<dbReference type="EMBL" id="JACHZG010000001">
    <property type="protein sequence ID" value="MBB3325404.1"/>
    <property type="molecule type" value="Genomic_DNA"/>
</dbReference>
<evidence type="ECO:0000313" key="2">
    <source>
        <dbReference type="Proteomes" id="UP000565572"/>
    </source>
</evidence>